<dbReference type="Pfam" id="PF01799">
    <property type="entry name" value="Fer2_2"/>
    <property type="match status" value="1"/>
</dbReference>
<keyword evidence="3" id="KW-0479">Metal-binding</keyword>
<gene>
    <name evidence="7" type="ORF">GCM10011591_23480</name>
</gene>
<dbReference type="SUPFAM" id="SSF54665">
    <property type="entry name" value="CO dehydrogenase molybdoprotein N-domain-like"/>
    <property type="match status" value="1"/>
</dbReference>
<comment type="caution">
    <text evidence="7">The sequence shown here is derived from an EMBL/GenBank/DDBJ whole genome shotgun (WGS) entry which is preliminary data.</text>
</comment>
<dbReference type="InterPro" id="IPR001041">
    <property type="entry name" value="2Fe-2S_ferredoxin-type"/>
</dbReference>
<evidence type="ECO:0000256" key="4">
    <source>
        <dbReference type="ARBA" id="ARBA00023002"/>
    </source>
</evidence>
<dbReference type="InterPro" id="IPR036884">
    <property type="entry name" value="2Fe-2S-bd_dom_sf"/>
</dbReference>
<dbReference type="Pfam" id="PF20256">
    <property type="entry name" value="MoCoBD_2"/>
    <property type="match status" value="1"/>
</dbReference>
<dbReference type="PROSITE" id="PS51085">
    <property type="entry name" value="2FE2S_FER_2"/>
    <property type="match status" value="1"/>
</dbReference>
<dbReference type="Proteomes" id="UP000612956">
    <property type="component" value="Unassembled WGS sequence"/>
</dbReference>
<dbReference type="SUPFAM" id="SSF54292">
    <property type="entry name" value="2Fe-2S ferredoxin-like"/>
    <property type="match status" value="1"/>
</dbReference>
<reference evidence="7" key="2">
    <citation type="submission" date="2020-09" db="EMBL/GenBank/DDBJ databases">
        <authorList>
            <person name="Sun Q."/>
            <person name="Zhou Y."/>
        </authorList>
    </citation>
    <scope>NUCLEOTIDE SEQUENCE</scope>
    <source>
        <strain evidence="7">CGMCC 4.7278</strain>
    </source>
</reference>
<keyword evidence="2" id="KW-0500">Molybdenum</keyword>
<dbReference type="InterPro" id="IPR036010">
    <property type="entry name" value="2Fe-2S_ferredoxin-like_sf"/>
</dbReference>
<sequence>MQLDVDGVAREVAARPGQCLRTLLRENGVFAVKKGCDSGDCGACSVLLDGEPVHSCLIPAHRAEGRAVTTAAGIAPNAVQRKVVECAGFQCGFCTAGMVVTATGLAARSGEATARGNGAAAEQPQAGALGGYAATSGLAGDNGAQAGDTRVIDAEHAELMKGNLCRCTGYRSIADALVSAGETVSDAVGIDAAAAGESRATVAGAGEAGALGVCASGAAGHAVTVGCETRTANGTTGALSTEHATAAGSVAEAAASAAVSPRDTCGQLGGVMRAAVRAGQVGDGVRAPAGERIVRGAEPFTFDVSAGEGDNAPPIAPWHLAVLPSPHAHARIINIDTSAAEVIPGVRLVLTHRDAPKVAFSTARHELRTDDPDDTLVIDSTVRFIGQRVAAVVGDTLDAARAGVRALRVEYEVLPAVFTPDEALAEGAPAIHGDKSGDTARIGDAARNIITEIKGGVGEFDAAVSDAAKVVRGVWYSPRVQHVHLETHGGIGWLDDDGRLVIRASTQVPFLVRDELCHVFGLPRDRVRVFATRLGGGFGAKQELLAEDLITLAVLRTGHPVQYEFTRTDEFTSATCRHPMRVEVTAAANNQGKLTALGVNVVADAGAYGNHSIGVLYHSVGESLAVYRCANKHVDAKAVYTNNVPSGAFRGYGLGQVSFGVESAIDELARELGIDPFEFRRANVVVPGDEFTSFEVDESDMGFGSYGLDQCLDQAQAALRASSDTVDDEWRMGEGMAVAMIATVPPNGHHSHATAQLRADGLYELHVGTAEFGNGTTTVHAQLAATALKTSADRIVIRQSDTDLVDHDTGAFGSTGTMVGGKASYAAASELHAMLLARAAKVSGHPERDCVLERDGVRCGDELIGTAALLADGALIAHGNHAGTPRSVSFNVHAFRVAVNPETGQVRVLRSIQVADAGTVINPVQLRGQVEGGVAQAMGTALYEDMRSENGAVTTKTLRHYHIPQFADLPRTEVYFAETSDNLGPLGAKSMSESPYNPVAPALANAIRDAIGVRPNRLPMTADRVWRLIKEGAAG</sequence>
<dbReference type="Pfam" id="PF00111">
    <property type="entry name" value="Fer2"/>
    <property type="match status" value="1"/>
</dbReference>
<evidence type="ECO:0000313" key="7">
    <source>
        <dbReference type="EMBL" id="GGK51209.1"/>
    </source>
</evidence>
<dbReference type="InterPro" id="IPR012675">
    <property type="entry name" value="Beta-grasp_dom_sf"/>
</dbReference>
<dbReference type="SMART" id="SM01008">
    <property type="entry name" value="Ald_Xan_dh_C"/>
    <property type="match status" value="1"/>
</dbReference>
<dbReference type="PIRSF" id="PIRSF000127">
    <property type="entry name" value="Xanthine_DH"/>
    <property type="match status" value="1"/>
</dbReference>
<dbReference type="GO" id="GO:0051537">
    <property type="term" value="F:2 iron, 2 sulfur cluster binding"/>
    <property type="evidence" value="ECO:0007669"/>
    <property type="project" value="InterPro"/>
</dbReference>
<dbReference type="InterPro" id="IPR000674">
    <property type="entry name" value="Ald_Oxase/Xan_DH_a/b"/>
</dbReference>
<dbReference type="Pfam" id="PF02738">
    <property type="entry name" value="MoCoBD_1"/>
    <property type="match status" value="1"/>
</dbReference>
<evidence type="ECO:0000313" key="8">
    <source>
        <dbReference type="Proteomes" id="UP000612956"/>
    </source>
</evidence>
<keyword evidence="4" id="KW-0560">Oxidoreductase</keyword>
<dbReference type="InterPro" id="IPR002888">
    <property type="entry name" value="2Fe-2S-bd"/>
</dbReference>
<keyword evidence="8" id="KW-1185">Reference proteome</keyword>
<organism evidence="7 8">
    <name type="scientific">Nocardia camponoti</name>
    <dbReference type="NCBI Taxonomy" id="1616106"/>
    <lineage>
        <taxon>Bacteria</taxon>
        <taxon>Bacillati</taxon>
        <taxon>Actinomycetota</taxon>
        <taxon>Actinomycetes</taxon>
        <taxon>Mycobacteriales</taxon>
        <taxon>Nocardiaceae</taxon>
        <taxon>Nocardia</taxon>
    </lineage>
</organism>
<dbReference type="EMBL" id="BMMW01000002">
    <property type="protein sequence ID" value="GGK51209.1"/>
    <property type="molecule type" value="Genomic_DNA"/>
</dbReference>
<name>A0A917V8U7_9NOCA</name>
<keyword evidence="5" id="KW-0408">Iron</keyword>
<dbReference type="AlphaFoldDB" id="A0A917V8U7"/>
<dbReference type="SUPFAM" id="SSF56003">
    <property type="entry name" value="Molybdenum cofactor-binding domain"/>
    <property type="match status" value="1"/>
</dbReference>
<comment type="similarity">
    <text evidence="1">Belongs to the xanthine dehydrogenase family.</text>
</comment>
<evidence type="ECO:0000256" key="5">
    <source>
        <dbReference type="ARBA" id="ARBA00023004"/>
    </source>
</evidence>
<dbReference type="InterPro" id="IPR016208">
    <property type="entry name" value="Ald_Oxase/xanthine_DH-like"/>
</dbReference>
<reference evidence="7" key="1">
    <citation type="journal article" date="2014" name="Int. J. Syst. Evol. Microbiol.">
        <title>Complete genome sequence of Corynebacterium casei LMG S-19264T (=DSM 44701T), isolated from a smear-ripened cheese.</title>
        <authorList>
            <consortium name="US DOE Joint Genome Institute (JGI-PGF)"/>
            <person name="Walter F."/>
            <person name="Albersmeier A."/>
            <person name="Kalinowski J."/>
            <person name="Ruckert C."/>
        </authorList>
    </citation>
    <scope>NUCLEOTIDE SEQUENCE</scope>
    <source>
        <strain evidence="7">CGMCC 4.7278</strain>
    </source>
</reference>
<evidence type="ECO:0000256" key="1">
    <source>
        <dbReference type="ARBA" id="ARBA00006849"/>
    </source>
</evidence>
<dbReference type="GO" id="GO:0005506">
    <property type="term" value="F:iron ion binding"/>
    <property type="evidence" value="ECO:0007669"/>
    <property type="project" value="InterPro"/>
</dbReference>
<dbReference type="InterPro" id="IPR008274">
    <property type="entry name" value="AldOxase/xan_DH_MoCoBD1"/>
</dbReference>
<dbReference type="Gene3D" id="3.30.365.10">
    <property type="entry name" value="Aldehyde oxidase/xanthine dehydrogenase, molybdopterin binding domain"/>
    <property type="match status" value="4"/>
</dbReference>
<dbReference type="InterPro" id="IPR036856">
    <property type="entry name" value="Ald_Oxase/Xan_DH_a/b_sf"/>
</dbReference>
<dbReference type="InterPro" id="IPR037165">
    <property type="entry name" value="AldOxase/xan_DH_Mopterin-bd_sf"/>
</dbReference>
<dbReference type="SUPFAM" id="SSF47741">
    <property type="entry name" value="CO dehydrogenase ISP C-domain like"/>
    <property type="match status" value="1"/>
</dbReference>
<dbReference type="InterPro" id="IPR046867">
    <property type="entry name" value="AldOxase/xan_DH_MoCoBD2"/>
</dbReference>
<dbReference type="PANTHER" id="PTHR11908">
    <property type="entry name" value="XANTHINE DEHYDROGENASE"/>
    <property type="match status" value="1"/>
</dbReference>
<dbReference type="GO" id="GO:0016491">
    <property type="term" value="F:oxidoreductase activity"/>
    <property type="evidence" value="ECO:0007669"/>
    <property type="project" value="UniProtKB-KW"/>
</dbReference>
<dbReference type="Gene3D" id="3.10.20.30">
    <property type="match status" value="1"/>
</dbReference>
<evidence type="ECO:0000256" key="2">
    <source>
        <dbReference type="ARBA" id="ARBA00022505"/>
    </source>
</evidence>
<dbReference type="RefSeq" id="WP_188828934.1">
    <property type="nucleotide sequence ID" value="NZ_BMMW01000002.1"/>
</dbReference>
<dbReference type="Gene3D" id="1.10.150.120">
    <property type="entry name" value="[2Fe-2S]-binding domain"/>
    <property type="match status" value="1"/>
</dbReference>
<proteinExistence type="inferred from homology"/>
<dbReference type="Gene3D" id="3.90.1170.50">
    <property type="entry name" value="Aldehyde oxidase/xanthine dehydrogenase, a/b hammerhead"/>
    <property type="match status" value="1"/>
</dbReference>
<dbReference type="PROSITE" id="PS00197">
    <property type="entry name" value="2FE2S_FER_1"/>
    <property type="match status" value="1"/>
</dbReference>
<dbReference type="Pfam" id="PF01315">
    <property type="entry name" value="Ald_Xan_dh_C"/>
    <property type="match status" value="1"/>
</dbReference>
<dbReference type="PANTHER" id="PTHR11908:SF132">
    <property type="entry name" value="ALDEHYDE OXIDASE 1-RELATED"/>
    <property type="match status" value="1"/>
</dbReference>
<accession>A0A917V8U7</accession>
<evidence type="ECO:0000259" key="6">
    <source>
        <dbReference type="PROSITE" id="PS51085"/>
    </source>
</evidence>
<protein>
    <recommendedName>
        <fullName evidence="6">2Fe-2S ferredoxin-type domain-containing protein</fullName>
    </recommendedName>
</protein>
<evidence type="ECO:0000256" key="3">
    <source>
        <dbReference type="ARBA" id="ARBA00022723"/>
    </source>
</evidence>
<feature type="domain" description="2Fe-2S ferredoxin-type" evidence="6">
    <location>
        <begin position="1"/>
        <end position="74"/>
    </location>
</feature>
<dbReference type="InterPro" id="IPR006058">
    <property type="entry name" value="2Fe2S_fd_BS"/>
</dbReference>
<dbReference type="CDD" id="cd00207">
    <property type="entry name" value="fer2"/>
    <property type="match status" value="1"/>
</dbReference>